<feature type="region of interest" description="Disordered" evidence="2">
    <location>
        <begin position="1"/>
        <end position="23"/>
    </location>
</feature>
<dbReference type="SUPFAM" id="SSF56349">
    <property type="entry name" value="DNA breaking-rejoining enzymes"/>
    <property type="match status" value="1"/>
</dbReference>
<name>A0ABT1C1T7_9HYPH</name>
<sequence length="274" mass="30915">MIKRSAGKNPYPGVSRNKDRHGRARWRVRLKGVPQTYLPGEYGSAEFRAAYEQVVNGERTKKVEPAPRHAHGTFNWLIEQYKQTPTWEKMAPIRLRNLQYNFDRFSRDHGERTVASLKSQHVEALLAKKAATPAAANKLLKLIKRLCRFAIRRGIISIDPTVGVDRYNENPDGFHTWTEAEIVQFEQHHGVGSKAVLALQLMLCTGAARQDVCLMGFRNVSGHRISYSRGKTGGFVDVPILPQLKCEIKLVPAGQGTFLVHTGDRPYKPETFGN</sequence>
<dbReference type="InterPro" id="IPR010998">
    <property type="entry name" value="Integrase_recombinase_N"/>
</dbReference>
<evidence type="ECO:0000313" key="4">
    <source>
        <dbReference type="Proteomes" id="UP001205906"/>
    </source>
</evidence>
<evidence type="ECO:0000313" key="3">
    <source>
        <dbReference type="EMBL" id="MCO6048215.1"/>
    </source>
</evidence>
<reference evidence="3 4" key="1">
    <citation type="submission" date="2022-06" db="EMBL/GenBank/DDBJ databases">
        <title>Mesorhizobium sp. strain RP14 Genome sequencing and assembly.</title>
        <authorList>
            <person name="Kim I."/>
        </authorList>
    </citation>
    <scope>NUCLEOTIDE SEQUENCE [LARGE SCALE GENOMIC DNA]</scope>
    <source>
        <strain evidence="4">RP14(2022)</strain>
    </source>
</reference>
<proteinExistence type="predicted"/>
<gene>
    <name evidence="3" type="ORF">NGM99_00230</name>
</gene>
<dbReference type="Gene3D" id="1.10.150.130">
    <property type="match status" value="1"/>
</dbReference>
<evidence type="ECO:0000256" key="1">
    <source>
        <dbReference type="ARBA" id="ARBA00023125"/>
    </source>
</evidence>
<evidence type="ECO:0008006" key="5">
    <source>
        <dbReference type="Google" id="ProtNLM"/>
    </source>
</evidence>
<dbReference type="EMBL" id="JAMXQS010000001">
    <property type="protein sequence ID" value="MCO6048215.1"/>
    <property type="molecule type" value="Genomic_DNA"/>
</dbReference>
<evidence type="ECO:0000256" key="2">
    <source>
        <dbReference type="SAM" id="MobiDB-lite"/>
    </source>
</evidence>
<accession>A0ABT1C1T7</accession>
<dbReference type="Proteomes" id="UP001205906">
    <property type="component" value="Unassembled WGS sequence"/>
</dbReference>
<protein>
    <recommendedName>
        <fullName evidence="5">Core-binding (CB) domain-containing protein</fullName>
    </recommendedName>
</protein>
<organism evidence="3 4">
    <name type="scientific">Mesorhizobium liriopis</name>
    <dbReference type="NCBI Taxonomy" id="2953882"/>
    <lineage>
        <taxon>Bacteria</taxon>
        <taxon>Pseudomonadati</taxon>
        <taxon>Pseudomonadota</taxon>
        <taxon>Alphaproteobacteria</taxon>
        <taxon>Hyphomicrobiales</taxon>
        <taxon>Phyllobacteriaceae</taxon>
        <taxon>Mesorhizobium</taxon>
    </lineage>
</organism>
<dbReference type="InterPro" id="IPR011010">
    <property type="entry name" value="DNA_brk_join_enz"/>
</dbReference>
<comment type="caution">
    <text evidence="3">The sequence shown here is derived from an EMBL/GenBank/DDBJ whole genome shotgun (WGS) entry which is preliminary data.</text>
</comment>
<keyword evidence="1" id="KW-0238">DNA-binding</keyword>
<dbReference type="RefSeq" id="WP_252815039.1">
    <property type="nucleotide sequence ID" value="NZ_JAMXQS010000001.1"/>
</dbReference>
<keyword evidence="4" id="KW-1185">Reference proteome</keyword>